<dbReference type="Proteomes" id="UP001318682">
    <property type="component" value="Chromosome"/>
</dbReference>
<evidence type="ECO:0000313" key="2">
    <source>
        <dbReference type="Proteomes" id="UP001318682"/>
    </source>
</evidence>
<sequence length="49" mass="5559">MAHPIMRLGARLGAKRTGTSQGRWSFECADPMQINSEIYAKKRMVFTSK</sequence>
<evidence type="ECO:0000313" key="1">
    <source>
        <dbReference type="EMBL" id="WVX47744.1"/>
    </source>
</evidence>
<reference evidence="2" key="1">
    <citation type="submission" date="2024-01" db="EMBL/GenBank/DDBJ databases">
        <title>Roseobacter fucihabitans sp. nov., isolated from the brown alga Fucus spiralis.</title>
        <authorList>
            <person name="Hahnke S."/>
            <person name="Berger M."/>
            <person name="Schlingloff A."/>
            <person name="Athale I."/>
            <person name="Neumann-Schaal M."/>
            <person name="Adenaya A."/>
            <person name="Poehlein A."/>
            <person name="Daniel R."/>
            <person name="Pertersen J."/>
            <person name="Brinkhoff T."/>
        </authorList>
    </citation>
    <scope>NUCLEOTIDE SEQUENCE [LARGE SCALE GENOMIC DNA]</scope>
    <source>
        <strain evidence="2">B14</strain>
    </source>
</reference>
<organism evidence="1 2">
    <name type="scientific">Roseobacter fucihabitans</name>
    <dbReference type="NCBI Taxonomy" id="1537242"/>
    <lineage>
        <taxon>Bacteria</taxon>
        <taxon>Pseudomonadati</taxon>
        <taxon>Pseudomonadota</taxon>
        <taxon>Alphaproteobacteria</taxon>
        <taxon>Rhodobacterales</taxon>
        <taxon>Roseobacteraceae</taxon>
        <taxon>Roseobacter</taxon>
    </lineage>
</organism>
<name>A0ABZ2BP30_9RHOB</name>
<accession>A0ABZ2BP30</accession>
<protein>
    <submittedName>
        <fullName evidence="1">Uncharacterized protein</fullName>
    </submittedName>
</protein>
<dbReference type="EMBL" id="CP143423">
    <property type="protein sequence ID" value="WVX47744.1"/>
    <property type="molecule type" value="Genomic_DNA"/>
</dbReference>
<gene>
    <name evidence="1" type="ORF">ROLI_008150</name>
</gene>
<keyword evidence="2" id="KW-1185">Reference proteome</keyword>
<proteinExistence type="predicted"/>